<keyword evidence="3" id="KW-0804">Transcription</keyword>
<protein>
    <submittedName>
        <fullName evidence="5">Leucine-responsive regulatory protein</fullName>
    </submittedName>
</protein>
<evidence type="ECO:0000313" key="5">
    <source>
        <dbReference type="EMBL" id="VYT64334.1"/>
    </source>
</evidence>
<keyword evidence="1" id="KW-0805">Transcription regulation</keyword>
<evidence type="ECO:0000256" key="1">
    <source>
        <dbReference type="ARBA" id="ARBA00023015"/>
    </source>
</evidence>
<dbReference type="GO" id="GO:0043565">
    <property type="term" value="F:sequence-specific DNA binding"/>
    <property type="evidence" value="ECO:0007669"/>
    <property type="project" value="InterPro"/>
</dbReference>
<dbReference type="PANTHER" id="PTHR30154">
    <property type="entry name" value="LEUCINE-RESPONSIVE REGULATORY PROTEIN"/>
    <property type="match status" value="1"/>
</dbReference>
<keyword evidence="2" id="KW-0238">DNA-binding</keyword>
<reference evidence="5" key="1">
    <citation type="submission" date="2019-11" db="EMBL/GenBank/DDBJ databases">
        <authorList>
            <person name="Feng L."/>
        </authorList>
    </citation>
    <scope>NUCLEOTIDE SEQUENCE</scope>
    <source>
        <strain evidence="5">EMassiliensisLFYP7</strain>
    </source>
</reference>
<dbReference type="AlphaFoldDB" id="A0A6N2YBW0"/>
<dbReference type="Pfam" id="PF01037">
    <property type="entry name" value="AsnC_trans_reg"/>
    <property type="match status" value="1"/>
</dbReference>
<dbReference type="InterPro" id="IPR036388">
    <property type="entry name" value="WH-like_DNA-bd_sf"/>
</dbReference>
<dbReference type="SMART" id="SM00344">
    <property type="entry name" value="HTH_ASNC"/>
    <property type="match status" value="1"/>
</dbReference>
<dbReference type="InterPro" id="IPR019887">
    <property type="entry name" value="Tscrpt_reg_AsnC/Lrp_C"/>
</dbReference>
<dbReference type="Pfam" id="PF13404">
    <property type="entry name" value="HTH_AsnC-type"/>
    <property type="match status" value="1"/>
</dbReference>
<proteinExistence type="predicted"/>
<dbReference type="PROSITE" id="PS50956">
    <property type="entry name" value="HTH_ASNC_2"/>
    <property type="match status" value="1"/>
</dbReference>
<dbReference type="GO" id="GO:0005829">
    <property type="term" value="C:cytosol"/>
    <property type="evidence" value="ECO:0007669"/>
    <property type="project" value="TreeGrafter"/>
</dbReference>
<gene>
    <name evidence="5" type="primary">lrp_1</name>
    <name evidence="5" type="ORF">EMLFYP7_00112</name>
</gene>
<dbReference type="InterPro" id="IPR019888">
    <property type="entry name" value="Tscrpt_reg_AsnC-like"/>
</dbReference>
<dbReference type="SUPFAM" id="SSF54909">
    <property type="entry name" value="Dimeric alpha+beta barrel"/>
    <property type="match status" value="1"/>
</dbReference>
<dbReference type="InterPro" id="IPR036390">
    <property type="entry name" value="WH_DNA-bd_sf"/>
</dbReference>
<dbReference type="Gene3D" id="3.30.70.920">
    <property type="match status" value="1"/>
</dbReference>
<feature type="domain" description="HTH asnC-type" evidence="4">
    <location>
        <begin position="30"/>
        <end position="91"/>
    </location>
</feature>
<evidence type="ECO:0000256" key="2">
    <source>
        <dbReference type="ARBA" id="ARBA00023125"/>
    </source>
</evidence>
<evidence type="ECO:0000259" key="4">
    <source>
        <dbReference type="PROSITE" id="PS50956"/>
    </source>
</evidence>
<dbReference type="InterPro" id="IPR011008">
    <property type="entry name" value="Dimeric_a/b-barrel"/>
</dbReference>
<name>A0A6N2YBW0_9ENTR</name>
<dbReference type="SUPFAM" id="SSF46785">
    <property type="entry name" value="Winged helix' DNA-binding domain"/>
    <property type="match status" value="1"/>
</dbReference>
<evidence type="ECO:0000256" key="3">
    <source>
        <dbReference type="ARBA" id="ARBA00023163"/>
    </source>
</evidence>
<dbReference type="GO" id="GO:0043200">
    <property type="term" value="P:response to amino acid"/>
    <property type="evidence" value="ECO:0007669"/>
    <property type="project" value="TreeGrafter"/>
</dbReference>
<organism evidence="5">
    <name type="scientific">Phytobacter massiliensis</name>
    <dbReference type="NCBI Taxonomy" id="1485952"/>
    <lineage>
        <taxon>Bacteria</taxon>
        <taxon>Pseudomonadati</taxon>
        <taxon>Pseudomonadota</taxon>
        <taxon>Gammaproteobacteria</taxon>
        <taxon>Enterobacterales</taxon>
        <taxon>Enterobacteriaceae</taxon>
        <taxon>Phytobacter</taxon>
    </lineage>
</organism>
<dbReference type="EMBL" id="CACRTZ010000001">
    <property type="protein sequence ID" value="VYT64334.1"/>
    <property type="molecule type" value="Genomic_DNA"/>
</dbReference>
<accession>A0A6N2YBW0</accession>
<dbReference type="PRINTS" id="PR00033">
    <property type="entry name" value="HTHASNC"/>
</dbReference>
<dbReference type="InterPro" id="IPR000485">
    <property type="entry name" value="AsnC-type_HTH_dom"/>
</dbReference>
<dbReference type="PANTHER" id="PTHR30154:SF46">
    <property type="entry name" value="TRANSCRIPTIONAL REGULATORY PROTEIN"/>
    <property type="match status" value="1"/>
</dbReference>
<dbReference type="Gene3D" id="1.10.10.10">
    <property type="entry name" value="Winged helix-like DNA-binding domain superfamily/Winged helix DNA-binding domain"/>
    <property type="match status" value="1"/>
</dbReference>
<sequence>MKVENLYPPPQKLLVCLPHSVIVAGTMVNIDDFDLKILTLLQANGRLTNQELSELIGLSASQCSRRRIALEQAQLILGYHARLAPDAVGREVLGLIEVRLLNHTPACVASFHRMLSEVEAIQDAWKTTGDADYLLKVAVADLAGLSHLISHILAQNSGVAHLKTSVVLNRIKENGRLMPGAESLP</sequence>